<dbReference type="Pfam" id="PF16256">
    <property type="entry name" value="DUF4911"/>
    <property type="match status" value="1"/>
</dbReference>
<dbReference type="RefSeq" id="WP_005955390.1">
    <property type="nucleotide sequence ID" value="NZ_AOJP01000007.1"/>
</dbReference>
<protein>
    <submittedName>
        <fullName evidence="1">Uncharacterized protein</fullName>
    </submittedName>
</protein>
<dbReference type="GeneID" id="75076281"/>
<name>A0A017H4U6_9FUSO</name>
<dbReference type="EMBL" id="AUZI01000019">
    <property type="protein sequence ID" value="KID48878.1"/>
    <property type="molecule type" value="Genomic_DNA"/>
</dbReference>
<organism evidence="1 2">
    <name type="scientific">Fusobacterium necrophorum subsp. funduliforme B35</name>
    <dbReference type="NCBI Taxonomy" id="1226633"/>
    <lineage>
        <taxon>Bacteria</taxon>
        <taxon>Fusobacteriati</taxon>
        <taxon>Fusobacteriota</taxon>
        <taxon>Fusobacteriia</taxon>
        <taxon>Fusobacteriales</taxon>
        <taxon>Fusobacteriaceae</taxon>
        <taxon>Fusobacterium</taxon>
    </lineage>
</organism>
<gene>
    <name evidence="1" type="ORF">C095_07245</name>
</gene>
<dbReference type="AlphaFoldDB" id="A0A017H4U6"/>
<evidence type="ECO:0000313" key="2">
    <source>
        <dbReference type="Proteomes" id="UP000031184"/>
    </source>
</evidence>
<evidence type="ECO:0000313" key="1">
    <source>
        <dbReference type="EMBL" id="KID48878.1"/>
    </source>
</evidence>
<dbReference type="InterPro" id="IPR032587">
    <property type="entry name" value="DUF4911"/>
</dbReference>
<sequence length="81" mass="9336">MESKSYEFLLRSKVEDIDFINKIMEAYEGVGVVRTLDSKTGLLSIVLTEDFKDFVREMLEDLGKKWVSLEILSEGTWSGRL</sequence>
<reference evidence="1 2" key="1">
    <citation type="submission" date="2013-08" db="EMBL/GenBank/DDBJ databases">
        <title>An opportunistic ruminal bacterium that causes liver abscesses in cattle.</title>
        <authorList>
            <person name="Benahmed F.H."/>
            <person name="Rasmussen M."/>
            <person name="Harbottle H."/>
            <person name="Soppet D."/>
            <person name="Nagaraja T.G."/>
            <person name="Davidson M."/>
        </authorList>
    </citation>
    <scope>NUCLEOTIDE SEQUENCE [LARGE SCALE GENOMIC DNA]</scope>
    <source>
        <strain evidence="1 2">B35</strain>
    </source>
</reference>
<dbReference type="OrthoDB" id="5688at2"/>
<dbReference type="PATRIC" id="fig|1226633.4.peg.1460"/>
<accession>A0A017H4U6</accession>
<proteinExistence type="predicted"/>
<dbReference type="Proteomes" id="UP000031184">
    <property type="component" value="Unassembled WGS sequence"/>
</dbReference>
<comment type="caution">
    <text evidence="1">The sequence shown here is derived from an EMBL/GenBank/DDBJ whole genome shotgun (WGS) entry which is preliminary data.</text>
</comment>